<dbReference type="OrthoDB" id="9813518at2"/>
<feature type="transmembrane region" description="Helical" evidence="1">
    <location>
        <begin position="50"/>
        <end position="67"/>
    </location>
</feature>
<feature type="transmembrane region" description="Helical" evidence="1">
    <location>
        <begin position="20"/>
        <end position="38"/>
    </location>
</feature>
<keyword evidence="3" id="KW-0813">Transport</keyword>
<dbReference type="SUPFAM" id="SSF81324">
    <property type="entry name" value="Voltage-gated potassium channels"/>
    <property type="match status" value="1"/>
</dbReference>
<dbReference type="InterPro" id="IPR013099">
    <property type="entry name" value="K_chnl_dom"/>
</dbReference>
<dbReference type="Gene3D" id="3.40.50.720">
    <property type="entry name" value="NAD(P)-binding Rossmann-like Domain"/>
    <property type="match status" value="1"/>
</dbReference>
<comment type="caution">
    <text evidence="3">The sequence shown here is derived from an EMBL/GenBank/DDBJ whole genome shotgun (WGS) entry which is preliminary data.</text>
</comment>
<dbReference type="AlphaFoldDB" id="A0A0J8XWQ9"/>
<keyword evidence="4" id="KW-1185">Reference proteome</keyword>
<keyword evidence="1" id="KW-1133">Transmembrane helix</keyword>
<dbReference type="STRING" id="680026.AB733_16040"/>
<dbReference type="PANTHER" id="PTHR43833:SF9">
    <property type="entry name" value="POTASSIUM CHANNEL PROTEIN YUGO-RELATED"/>
    <property type="match status" value="1"/>
</dbReference>
<evidence type="ECO:0000259" key="2">
    <source>
        <dbReference type="Pfam" id="PF07885"/>
    </source>
</evidence>
<organism evidence="3 4">
    <name type="scientific">Photobacterium swingsii</name>
    <dbReference type="NCBI Taxonomy" id="680026"/>
    <lineage>
        <taxon>Bacteria</taxon>
        <taxon>Pseudomonadati</taxon>
        <taxon>Pseudomonadota</taxon>
        <taxon>Gammaproteobacteria</taxon>
        <taxon>Vibrionales</taxon>
        <taxon>Vibrionaceae</taxon>
        <taxon>Photobacterium</taxon>
    </lineage>
</organism>
<dbReference type="PANTHER" id="PTHR43833">
    <property type="entry name" value="POTASSIUM CHANNEL PROTEIN 2-RELATED-RELATED"/>
    <property type="match status" value="1"/>
</dbReference>
<sequence>MSMWLLLRRWVLTQFGQLSGRNLLLSSVMYAAISWFLLSLAGEHALTHSLTDFIYYLFVTASTVGYGDMSPTTDLGKWVVALFVIPGGLGLFAIGVSRIASLLIHYWKGGLMGKRSLKVNKHILVLGWNEQRTLSLINMLLHEEQGRRDIVLCVRPEMENPLPGKIEFVRVISFTDHAGMARAGVADADCIIIDNPEDDVTLSASLYCANQNPEAHLLAYFNDEALSDLLKQHCPNAECIPSVSVEMLAKAAVDPGSSELHHELLSTNKGMTQYSVNFPSDKTETTVAPLFSLFKKQHDAILIALDAGKGVELNPPLDRAVTANTKLFYIADERVDSFEWHKLGDQDV</sequence>
<evidence type="ECO:0000256" key="1">
    <source>
        <dbReference type="SAM" id="Phobius"/>
    </source>
</evidence>
<keyword evidence="1" id="KW-0812">Transmembrane</keyword>
<dbReference type="SUPFAM" id="SSF51735">
    <property type="entry name" value="NAD(P)-binding Rossmann-fold domains"/>
    <property type="match status" value="1"/>
</dbReference>
<dbReference type="InterPro" id="IPR036291">
    <property type="entry name" value="NAD(P)-bd_dom_sf"/>
</dbReference>
<dbReference type="InterPro" id="IPR050721">
    <property type="entry name" value="Trk_Ktr_HKT_K-transport"/>
</dbReference>
<evidence type="ECO:0000313" key="3">
    <source>
        <dbReference type="EMBL" id="PSW22799.1"/>
    </source>
</evidence>
<reference evidence="3 4" key="1">
    <citation type="submission" date="2018-01" db="EMBL/GenBank/DDBJ databases">
        <title>Whole genome sequencing of Histamine producing bacteria.</title>
        <authorList>
            <person name="Butler K."/>
        </authorList>
    </citation>
    <scope>NUCLEOTIDE SEQUENCE [LARGE SCALE GENOMIC DNA]</scope>
    <source>
        <strain evidence="3 4">DSM 24669</strain>
    </source>
</reference>
<keyword evidence="1" id="KW-0472">Membrane</keyword>
<dbReference type="Pfam" id="PF07885">
    <property type="entry name" value="Ion_trans_2"/>
    <property type="match status" value="1"/>
</dbReference>
<dbReference type="Gene3D" id="1.10.287.70">
    <property type="match status" value="1"/>
</dbReference>
<feature type="transmembrane region" description="Helical" evidence="1">
    <location>
        <begin position="79"/>
        <end position="107"/>
    </location>
</feature>
<dbReference type="Proteomes" id="UP000240481">
    <property type="component" value="Unassembled WGS sequence"/>
</dbReference>
<keyword evidence="3" id="KW-0406">Ion transport</keyword>
<evidence type="ECO:0000313" key="4">
    <source>
        <dbReference type="Proteomes" id="UP000240481"/>
    </source>
</evidence>
<name>A0A0J8XWQ9_9GAMM</name>
<dbReference type="EMBL" id="PYLZ01000011">
    <property type="protein sequence ID" value="PSW22799.1"/>
    <property type="molecule type" value="Genomic_DNA"/>
</dbReference>
<protein>
    <submittedName>
        <fullName evidence="3">Potassium channel protein</fullName>
    </submittedName>
</protein>
<feature type="domain" description="Potassium channel" evidence="2">
    <location>
        <begin position="28"/>
        <end position="103"/>
    </location>
</feature>
<proteinExistence type="predicted"/>
<dbReference type="RefSeq" id="WP_048899676.1">
    <property type="nucleotide sequence ID" value="NZ_AP024853.1"/>
</dbReference>
<gene>
    <name evidence="3" type="ORF">C9I94_18640</name>
</gene>
<dbReference type="GO" id="GO:0034220">
    <property type="term" value="P:monoatomic ion transmembrane transport"/>
    <property type="evidence" value="ECO:0007669"/>
    <property type="project" value="UniProtKB-KW"/>
</dbReference>
<accession>A0A0J8XWQ9</accession>
<keyword evidence="3" id="KW-0407">Ion channel</keyword>